<dbReference type="RefSeq" id="WP_063555394.1">
    <property type="nucleotide sequence ID" value="NZ_LITT01000019.1"/>
</dbReference>
<evidence type="ECO:0000313" key="2">
    <source>
        <dbReference type="EMBL" id="OAA87792.1"/>
    </source>
</evidence>
<organism evidence="2 3">
    <name type="scientific">Clostridium ljungdahlii</name>
    <dbReference type="NCBI Taxonomy" id="1538"/>
    <lineage>
        <taxon>Bacteria</taxon>
        <taxon>Bacillati</taxon>
        <taxon>Bacillota</taxon>
        <taxon>Clostridia</taxon>
        <taxon>Eubacteriales</taxon>
        <taxon>Clostridiaceae</taxon>
        <taxon>Clostridium</taxon>
    </lineage>
</organism>
<dbReference type="EMBL" id="LITT01000019">
    <property type="protein sequence ID" value="OAA87792.1"/>
    <property type="molecule type" value="Genomic_DNA"/>
</dbReference>
<protein>
    <recommendedName>
        <fullName evidence="1">HTH cro/C1-type domain-containing protein</fullName>
    </recommendedName>
</protein>
<name>A0A162KW30_9CLOT</name>
<gene>
    <name evidence="2" type="ORF">WY13_01907</name>
</gene>
<sequence>MENEQIKNENNSSNITFGSIIRRERKKSGKSLKEIEKEMTVKVKKVKDGKEVIEEDALITASYLNRIENENRVNVSFNLVCLLIKKFNLDLIEVFKSFGYGDIIANNMKQNSIKQDDIETILKETNFEAPIIIDGKEEKKVLTNNEKDMIATILNDVFKYGISNEESIVYVLTKLLNDMDCYKKSRKRLADDLKKI</sequence>
<feature type="domain" description="HTH cro/C1-type" evidence="1">
    <location>
        <begin position="59"/>
        <end position="94"/>
    </location>
</feature>
<evidence type="ECO:0000313" key="3">
    <source>
        <dbReference type="Proteomes" id="UP000077407"/>
    </source>
</evidence>
<dbReference type="AlphaFoldDB" id="A0A162KW30"/>
<dbReference type="InterPro" id="IPR001387">
    <property type="entry name" value="Cro/C1-type_HTH"/>
</dbReference>
<accession>A0A162KW30</accession>
<proteinExistence type="predicted"/>
<dbReference type="GO" id="GO:0003677">
    <property type="term" value="F:DNA binding"/>
    <property type="evidence" value="ECO:0007669"/>
    <property type="project" value="InterPro"/>
</dbReference>
<dbReference type="Proteomes" id="UP000077407">
    <property type="component" value="Unassembled WGS sequence"/>
</dbReference>
<comment type="caution">
    <text evidence="2">The sequence shown here is derived from an EMBL/GenBank/DDBJ whole genome shotgun (WGS) entry which is preliminary data.</text>
</comment>
<dbReference type="InterPro" id="IPR010982">
    <property type="entry name" value="Lambda_DNA-bd_dom_sf"/>
</dbReference>
<dbReference type="OrthoDB" id="2923409at2"/>
<reference evidence="2 3" key="1">
    <citation type="journal article" date="2015" name="Biotechnol. Bioeng.">
        <title>Genome sequence and phenotypic characterization of Caulobacter segnis.</title>
        <authorList>
            <person name="Patel S."/>
            <person name="Fletcher B."/>
            <person name="Scott D.C."/>
            <person name="Ely B."/>
        </authorList>
    </citation>
    <scope>NUCLEOTIDE SEQUENCE [LARGE SCALE GENOMIC DNA]</scope>
    <source>
        <strain evidence="2 3">ERI-2</strain>
    </source>
</reference>
<dbReference type="PATRIC" id="fig|1538.10.peg.2352"/>
<dbReference type="PROSITE" id="PS50943">
    <property type="entry name" value="HTH_CROC1"/>
    <property type="match status" value="1"/>
</dbReference>
<evidence type="ECO:0000259" key="1">
    <source>
        <dbReference type="PROSITE" id="PS50943"/>
    </source>
</evidence>
<dbReference type="Gene3D" id="1.10.260.40">
    <property type="entry name" value="lambda repressor-like DNA-binding domains"/>
    <property type="match status" value="1"/>
</dbReference>
<dbReference type="CDD" id="cd00093">
    <property type="entry name" value="HTH_XRE"/>
    <property type="match status" value="1"/>
</dbReference>